<keyword evidence="5 12" id="KW-1133">Transmembrane helix</keyword>
<organism evidence="13 14">
    <name type="scientific">Boothiomyces macroporosus</name>
    <dbReference type="NCBI Taxonomy" id="261099"/>
    <lineage>
        <taxon>Eukaryota</taxon>
        <taxon>Fungi</taxon>
        <taxon>Fungi incertae sedis</taxon>
        <taxon>Chytridiomycota</taxon>
        <taxon>Chytridiomycota incertae sedis</taxon>
        <taxon>Chytridiomycetes</taxon>
        <taxon>Rhizophydiales</taxon>
        <taxon>Terramycetaceae</taxon>
        <taxon>Boothiomyces</taxon>
    </lineage>
</organism>
<keyword evidence="11 12" id="KW-0670">Pyruvate</keyword>
<keyword evidence="12" id="KW-0496">Mitochondrion</keyword>
<dbReference type="PANTHER" id="PTHR10067">
    <property type="entry name" value="PHOSPHATIDYLSERINE DECARBOXYLASE"/>
    <property type="match status" value="1"/>
</dbReference>
<evidence type="ECO:0000313" key="14">
    <source>
        <dbReference type="Proteomes" id="UP001210925"/>
    </source>
</evidence>
<evidence type="ECO:0000256" key="6">
    <source>
        <dbReference type="ARBA" id="ARBA00023098"/>
    </source>
</evidence>
<dbReference type="NCBIfam" id="TIGR00163">
    <property type="entry name" value="PS_decarb"/>
    <property type="match status" value="1"/>
</dbReference>
<dbReference type="InterPro" id="IPR003817">
    <property type="entry name" value="PS_Dcarbxylase"/>
</dbReference>
<keyword evidence="8 12" id="KW-0594">Phospholipid biosynthesis</keyword>
<keyword evidence="7 12" id="KW-0472">Membrane</keyword>
<feature type="topological domain" description="Mitochondrial intermembrane" evidence="12">
    <location>
        <begin position="82"/>
        <end position="396"/>
    </location>
</feature>
<comment type="PTM">
    <text evidence="12">Is synthesized initially as an inactive proenzyme. Formation of the active enzyme involves a self-maturation process in which the active site pyruvoyl group is generated from an internal serine residue via an autocatalytic post-translational modification. Two non-identical subunits are generated from the proenzyme in this reaction, and the pyruvate is formed at the N-terminus of the alpha chain, which is derived from the carboxyl end of the proenzyme. The autoendoproteolytic cleavage occurs by a canonical serine protease mechanism, in which the side chain hydroxyl group of the serine supplies its oxygen atom to form the C-terminus of the beta chain, while the remainder of the serine residue undergoes an oxidative deamination to produce ammonia and the pyruvoyl prosthetic group on the alpha chain. During this reaction, the Ser that is part of the protease active site of the proenzyme becomes the pyruvoyl prosthetic group, which constitutes an essential element of the active site of the mature decarboxylase.</text>
</comment>
<comment type="catalytic activity">
    <reaction evidence="12">
        <text>a 1,2-diacyl-sn-glycero-3-phospho-L-serine + H(+) = a 1,2-diacyl-sn-glycero-3-phosphoethanolamine + CO2</text>
        <dbReference type="Rhea" id="RHEA:20828"/>
        <dbReference type="ChEBI" id="CHEBI:15378"/>
        <dbReference type="ChEBI" id="CHEBI:16526"/>
        <dbReference type="ChEBI" id="CHEBI:57262"/>
        <dbReference type="ChEBI" id="CHEBI:64612"/>
        <dbReference type="EC" id="4.1.1.65"/>
    </reaction>
</comment>
<evidence type="ECO:0000256" key="8">
    <source>
        <dbReference type="ARBA" id="ARBA00023209"/>
    </source>
</evidence>
<dbReference type="GO" id="GO:0016540">
    <property type="term" value="P:protein autoprocessing"/>
    <property type="evidence" value="ECO:0007669"/>
    <property type="project" value="UniProtKB-UniRule"/>
</dbReference>
<proteinExistence type="inferred from homology"/>
<dbReference type="Pfam" id="PF02666">
    <property type="entry name" value="PS_Dcarbxylase"/>
    <property type="match status" value="1"/>
</dbReference>
<dbReference type="GO" id="GO:0005743">
    <property type="term" value="C:mitochondrial inner membrane"/>
    <property type="evidence" value="ECO:0007669"/>
    <property type="project" value="UniProtKB-SubCell"/>
</dbReference>
<dbReference type="EC" id="4.1.1.65" evidence="12"/>
<dbReference type="InterPro" id="IPR033661">
    <property type="entry name" value="PSD_type1_euk"/>
</dbReference>
<comment type="pathway">
    <text evidence="12">Phospholipid metabolism; phosphatidylethanolamine biosynthesis; phosphatidylethanolamine from CDP-diacylglycerol: step 2/2.</text>
</comment>
<feature type="chain" id="PRO_5041757909" description="Phosphatidylserine decarboxylase 1 beta chain" evidence="12">
    <location>
        <begin position="1"/>
        <end position="364"/>
    </location>
</feature>
<dbReference type="GO" id="GO:0004609">
    <property type="term" value="F:phosphatidylserine decarboxylase activity"/>
    <property type="evidence" value="ECO:0007669"/>
    <property type="project" value="UniProtKB-UniRule"/>
</dbReference>
<name>A0AAD5Y895_9FUNG</name>
<dbReference type="InterPro" id="IPR033177">
    <property type="entry name" value="PSD-B"/>
</dbReference>
<protein>
    <recommendedName>
        <fullName evidence="12">Phosphatidylserine decarboxylase proenzyme 1, mitochondrial</fullName>
        <ecNumber evidence="12">4.1.1.65</ecNumber>
    </recommendedName>
    <component>
        <recommendedName>
            <fullName evidence="12">Phosphatidylserine decarboxylase 1 beta chain</fullName>
        </recommendedName>
    </component>
    <component>
        <recommendedName>
            <fullName evidence="12">Phosphatidylserine decarboxylase 1 alpha chain</fullName>
        </recommendedName>
    </component>
</protein>
<evidence type="ECO:0000256" key="3">
    <source>
        <dbReference type="ARBA" id="ARBA00022692"/>
    </source>
</evidence>
<sequence length="396" mass="45137">MTLSKRITFRFLHRIARIEPSPVQSFHHVRTPLSLRRSFISSKGETTVFQQAKNAWNSTKTTWYPIPLSLGIAWLAVNHFYKISQREEDHNGIKVEGPLYLRLYASLPLRYLSQCWGYINDIVLPVWLRAPVYRTYSFVCGCNLDEMEETDLTKFENLGQFFYRTIKPNVRTIASKKEASLVSPADGRVLHFGEIVHDEIEQVKGITYSLNALLGKNPKNMNAEGATYIPKKGNSLFFTVIYLAPGDYHRFHSPTEWHIELMRHFAGEMFSVSPSMVKQLRHLFSLNERVSLLGTWSHGLFSMVPVAATNVGKIILNFAPNLLTNVPHAELDRKLGEHIEELVNNNGSKLTYKRGEEMGGFKLGSTVVLVFEAPKSFKFHIEEGQKIKLGEPIGLI</sequence>
<feature type="active site" description="Charge relay system; for autoendoproteolytic cleavage activity" evidence="12">
    <location>
        <position position="186"/>
    </location>
</feature>
<keyword evidence="12" id="KW-0999">Mitochondrion inner membrane</keyword>
<feature type="active site" description="Charge relay system; for autoendoproteolytic cleavage activity" evidence="12">
    <location>
        <position position="252"/>
    </location>
</feature>
<feature type="chain" id="PRO_5041757908" description="Phosphatidylserine decarboxylase 1 alpha chain" evidence="12">
    <location>
        <begin position="365"/>
        <end position="396"/>
    </location>
</feature>
<keyword evidence="3 12" id="KW-0812">Transmembrane</keyword>
<comment type="function">
    <text evidence="12">Catalyzes the formation of phosphatidylethanolamine (PtdEtn) from phosphatidylserine (PtdSer). Plays a central role in phospholipid metabolism and in the interorganelle trafficking of phosphatidylserine.</text>
</comment>
<evidence type="ECO:0000256" key="12">
    <source>
        <dbReference type="HAMAP-Rule" id="MF_03208"/>
    </source>
</evidence>
<keyword evidence="14" id="KW-1185">Reference proteome</keyword>
<dbReference type="EMBL" id="JADGKB010000004">
    <property type="protein sequence ID" value="KAJ3261675.1"/>
    <property type="molecule type" value="Genomic_DNA"/>
</dbReference>
<keyword evidence="4 12" id="KW-0210">Decarboxylase</keyword>
<evidence type="ECO:0000256" key="7">
    <source>
        <dbReference type="ARBA" id="ARBA00023136"/>
    </source>
</evidence>
<evidence type="ECO:0000313" key="13">
    <source>
        <dbReference type="EMBL" id="KAJ3261675.1"/>
    </source>
</evidence>
<dbReference type="HAMAP" id="MF_03208">
    <property type="entry name" value="PS_decarb_PSD_B_type1_euk"/>
    <property type="match status" value="1"/>
</dbReference>
<evidence type="ECO:0000256" key="10">
    <source>
        <dbReference type="ARBA" id="ARBA00023264"/>
    </source>
</evidence>
<comment type="subcellular location">
    <molecule>Phosphatidylserine decarboxylase 1 beta chain</molecule>
    <subcellularLocation>
        <location evidence="12">Mitochondrion inner membrane</location>
        <topology evidence="12">Single-pass membrane protein</topology>
        <orientation evidence="12">Intermembrane side</orientation>
    </subcellularLocation>
</comment>
<comment type="similarity">
    <text evidence="12">Belongs to the phosphatidylserine decarboxylase family. PSD-B subfamily. Eukaryotic type I sub-subfamily.</text>
</comment>
<comment type="caution">
    <text evidence="13">The sequence shown here is derived from an EMBL/GenBank/DDBJ whole genome shotgun (WGS) entry which is preliminary data.</text>
</comment>
<comment type="cofactor">
    <cofactor evidence="12">
        <name>pyruvate</name>
        <dbReference type="ChEBI" id="CHEBI:15361"/>
    </cofactor>
    <text evidence="12">Binds 1 pyruvoyl group covalently per subunit.</text>
</comment>
<accession>A0AAD5Y895</accession>
<comment type="subcellular location">
    <molecule>Phosphatidylserine decarboxylase 1 alpha chain</molecule>
    <subcellularLocation>
        <location evidence="12">Mitochondrion inner membrane</location>
        <topology evidence="12">Peripheral membrane protein</topology>
        <orientation evidence="12">Intermembrane side</orientation>
    </subcellularLocation>
    <text evidence="12">Anchored to the mitochondrial inner membrane through its interaction with the integral membrane beta chain.</text>
</comment>
<feature type="site" description="Cleavage (non-hydrolytic); by autocatalysis" evidence="12">
    <location>
        <begin position="364"/>
        <end position="365"/>
    </location>
</feature>
<keyword evidence="6 12" id="KW-0443">Lipid metabolism</keyword>
<evidence type="ECO:0000256" key="2">
    <source>
        <dbReference type="ARBA" id="ARBA00022516"/>
    </source>
</evidence>
<evidence type="ECO:0000256" key="11">
    <source>
        <dbReference type="ARBA" id="ARBA00023317"/>
    </source>
</evidence>
<feature type="active site" description="Charge relay system; for autoendoproteolytic cleavage activity" evidence="12">
    <location>
        <position position="365"/>
    </location>
</feature>
<keyword evidence="9 12" id="KW-0456">Lyase</keyword>
<keyword evidence="10 12" id="KW-1208">Phospholipid metabolism</keyword>
<reference evidence="13" key="1">
    <citation type="submission" date="2020-05" db="EMBL/GenBank/DDBJ databases">
        <title>Phylogenomic resolution of chytrid fungi.</title>
        <authorList>
            <person name="Stajich J.E."/>
            <person name="Amses K."/>
            <person name="Simmons R."/>
            <person name="Seto K."/>
            <person name="Myers J."/>
            <person name="Bonds A."/>
            <person name="Quandt C.A."/>
            <person name="Barry K."/>
            <person name="Liu P."/>
            <person name="Grigoriev I."/>
            <person name="Longcore J.E."/>
            <person name="James T.Y."/>
        </authorList>
    </citation>
    <scope>NUCLEOTIDE SEQUENCE</scope>
    <source>
        <strain evidence="13">PLAUS21</strain>
    </source>
</reference>
<evidence type="ECO:0000256" key="5">
    <source>
        <dbReference type="ARBA" id="ARBA00022989"/>
    </source>
</evidence>
<dbReference type="AlphaFoldDB" id="A0AAD5Y895"/>
<dbReference type="Proteomes" id="UP001210925">
    <property type="component" value="Unassembled WGS sequence"/>
</dbReference>
<comment type="subunit">
    <text evidence="12">Heterodimer of a large membrane-associated beta subunit and a small pyruvoyl-containing alpha subunit.</text>
</comment>
<comment type="pathway">
    <text evidence="1">Lipid metabolism.</text>
</comment>
<evidence type="ECO:0000256" key="1">
    <source>
        <dbReference type="ARBA" id="ARBA00005189"/>
    </source>
</evidence>
<evidence type="ECO:0000256" key="9">
    <source>
        <dbReference type="ARBA" id="ARBA00023239"/>
    </source>
</evidence>
<keyword evidence="2 12" id="KW-0444">Lipid biosynthesis</keyword>
<feature type="active site" description="Schiff-base intermediate with substrate; via pyruvic acid; for decarboxylase activity" evidence="12">
    <location>
        <position position="365"/>
    </location>
</feature>
<feature type="modified residue" description="Pyruvic acid (Ser); by autocatalysis" evidence="12">
    <location>
        <position position="365"/>
    </location>
</feature>
<dbReference type="GO" id="GO:0006646">
    <property type="term" value="P:phosphatidylethanolamine biosynthetic process"/>
    <property type="evidence" value="ECO:0007669"/>
    <property type="project" value="UniProtKB-UniRule"/>
</dbReference>
<gene>
    <name evidence="12 13" type="primary">PSD1</name>
    <name evidence="13" type="ORF">HK103_004626</name>
</gene>
<feature type="topological domain" description="Mitochondrial matrix" evidence="12">
    <location>
        <begin position="1"/>
        <end position="62"/>
    </location>
</feature>
<keyword evidence="12" id="KW-0865">Zymogen</keyword>
<dbReference type="PANTHER" id="PTHR10067:SF6">
    <property type="entry name" value="PHOSPHATIDYLSERINE DECARBOXYLASE PROENZYME, MITOCHONDRIAL"/>
    <property type="match status" value="1"/>
</dbReference>
<evidence type="ECO:0000256" key="4">
    <source>
        <dbReference type="ARBA" id="ARBA00022793"/>
    </source>
</evidence>